<accession>A0A1G7F2V3</accession>
<sequence length="141" mass="17018">MNERYEELKKQRKKQKRKMGLKWYSVINQDIEGIRDLALNRELYYEIFYKDFSNYSHGGNSLKRISVTHNKEAVLPHIRHFDDIPSNSNIAVDLAITLFEKMLELFNKEELREFWEWYNKKIAKPYKLLSHAEVTTDYQGK</sequence>
<name>A0A1G7F2V3_9BACL</name>
<organism evidence="1 2">
    <name type="scientific">Fontibacillus panacisegetis</name>
    <dbReference type="NCBI Taxonomy" id="670482"/>
    <lineage>
        <taxon>Bacteria</taxon>
        <taxon>Bacillati</taxon>
        <taxon>Bacillota</taxon>
        <taxon>Bacilli</taxon>
        <taxon>Bacillales</taxon>
        <taxon>Paenibacillaceae</taxon>
        <taxon>Fontibacillus</taxon>
    </lineage>
</organism>
<gene>
    <name evidence="1" type="ORF">SAMN04488542_101447</name>
</gene>
<dbReference type="RefSeq" id="WP_091226344.1">
    <property type="nucleotide sequence ID" value="NZ_FNBG01000001.1"/>
</dbReference>
<keyword evidence="2" id="KW-1185">Reference proteome</keyword>
<dbReference type="AlphaFoldDB" id="A0A1G7F2V3"/>
<protein>
    <submittedName>
        <fullName evidence="1">Uncharacterized protein</fullName>
    </submittedName>
</protein>
<reference evidence="1 2" key="1">
    <citation type="submission" date="2016-10" db="EMBL/GenBank/DDBJ databases">
        <authorList>
            <person name="de Groot N.N."/>
        </authorList>
    </citation>
    <scope>NUCLEOTIDE SEQUENCE [LARGE SCALE GENOMIC DNA]</scope>
    <source>
        <strain evidence="1 2">DSM 28129</strain>
    </source>
</reference>
<proteinExistence type="predicted"/>
<dbReference type="Proteomes" id="UP000198972">
    <property type="component" value="Unassembled WGS sequence"/>
</dbReference>
<evidence type="ECO:0000313" key="2">
    <source>
        <dbReference type="Proteomes" id="UP000198972"/>
    </source>
</evidence>
<dbReference type="EMBL" id="FNBG01000001">
    <property type="protein sequence ID" value="SDE70330.1"/>
    <property type="molecule type" value="Genomic_DNA"/>
</dbReference>
<evidence type="ECO:0000313" key="1">
    <source>
        <dbReference type="EMBL" id="SDE70330.1"/>
    </source>
</evidence>